<reference evidence="1" key="1">
    <citation type="submission" date="2021-02" db="EMBL/GenBank/DDBJ databases">
        <authorList>
            <consortium name="DOE Joint Genome Institute"/>
            <person name="Ahrendt S."/>
            <person name="Looney B.P."/>
            <person name="Miyauchi S."/>
            <person name="Morin E."/>
            <person name="Drula E."/>
            <person name="Courty P.E."/>
            <person name="Chicoki N."/>
            <person name="Fauchery L."/>
            <person name="Kohler A."/>
            <person name="Kuo A."/>
            <person name="Labutti K."/>
            <person name="Pangilinan J."/>
            <person name="Lipzen A."/>
            <person name="Riley R."/>
            <person name="Andreopoulos W."/>
            <person name="He G."/>
            <person name="Johnson J."/>
            <person name="Barry K.W."/>
            <person name="Grigoriev I.V."/>
            <person name="Nagy L."/>
            <person name="Hibbett D."/>
            <person name="Henrissat B."/>
            <person name="Matheny P.B."/>
            <person name="Labbe J."/>
            <person name="Martin F."/>
        </authorList>
    </citation>
    <scope>NUCLEOTIDE SEQUENCE</scope>
    <source>
        <strain evidence="1">EC-137</strain>
    </source>
</reference>
<organism evidence="1 2">
    <name type="scientific">Vararia minispora EC-137</name>
    <dbReference type="NCBI Taxonomy" id="1314806"/>
    <lineage>
        <taxon>Eukaryota</taxon>
        <taxon>Fungi</taxon>
        <taxon>Dikarya</taxon>
        <taxon>Basidiomycota</taxon>
        <taxon>Agaricomycotina</taxon>
        <taxon>Agaricomycetes</taxon>
        <taxon>Russulales</taxon>
        <taxon>Lachnocladiaceae</taxon>
        <taxon>Vararia</taxon>
    </lineage>
</organism>
<sequence length="131" mass="14326">MDPVLARREILGKTRTPWIFAFITTGILVLIWSSIFIAWIIKRTLKPSGKRNASPEKQKLAPQPAYIVPPDPALMDCEETGLGLDPEKARELFSKENGSKVHCDPKDDGVVMSTNIPATPASSSTAPLNVN</sequence>
<protein>
    <submittedName>
        <fullName evidence="1">Uncharacterized protein</fullName>
    </submittedName>
</protein>
<evidence type="ECO:0000313" key="1">
    <source>
        <dbReference type="EMBL" id="KAI0032467.1"/>
    </source>
</evidence>
<accession>A0ACB8QLB0</accession>
<comment type="caution">
    <text evidence="1">The sequence shown here is derived from an EMBL/GenBank/DDBJ whole genome shotgun (WGS) entry which is preliminary data.</text>
</comment>
<reference evidence="1" key="2">
    <citation type="journal article" date="2022" name="New Phytol.">
        <title>Evolutionary transition to the ectomycorrhizal habit in the genomes of a hyperdiverse lineage of mushroom-forming fungi.</title>
        <authorList>
            <person name="Looney B."/>
            <person name="Miyauchi S."/>
            <person name="Morin E."/>
            <person name="Drula E."/>
            <person name="Courty P.E."/>
            <person name="Kohler A."/>
            <person name="Kuo A."/>
            <person name="LaButti K."/>
            <person name="Pangilinan J."/>
            <person name="Lipzen A."/>
            <person name="Riley R."/>
            <person name="Andreopoulos W."/>
            <person name="He G."/>
            <person name="Johnson J."/>
            <person name="Nolan M."/>
            <person name="Tritt A."/>
            <person name="Barry K.W."/>
            <person name="Grigoriev I.V."/>
            <person name="Nagy L.G."/>
            <person name="Hibbett D."/>
            <person name="Henrissat B."/>
            <person name="Matheny P.B."/>
            <person name="Labbe J."/>
            <person name="Martin F.M."/>
        </authorList>
    </citation>
    <scope>NUCLEOTIDE SEQUENCE</scope>
    <source>
        <strain evidence="1">EC-137</strain>
    </source>
</reference>
<evidence type="ECO:0000313" key="2">
    <source>
        <dbReference type="Proteomes" id="UP000814128"/>
    </source>
</evidence>
<keyword evidence="2" id="KW-1185">Reference proteome</keyword>
<gene>
    <name evidence="1" type="ORF">K488DRAFT_85834</name>
</gene>
<name>A0ACB8QLB0_9AGAM</name>
<proteinExistence type="predicted"/>
<dbReference type="EMBL" id="MU273545">
    <property type="protein sequence ID" value="KAI0032467.1"/>
    <property type="molecule type" value="Genomic_DNA"/>
</dbReference>
<dbReference type="Proteomes" id="UP000814128">
    <property type="component" value="Unassembled WGS sequence"/>
</dbReference>